<keyword evidence="7 10" id="KW-0472">Membrane</keyword>
<accession>A0AAW1Q427</accession>
<dbReference type="CDD" id="cd15841">
    <property type="entry name" value="SNARE_Qc"/>
    <property type="match status" value="1"/>
</dbReference>
<dbReference type="Pfam" id="PF09177">
    <property type="entry name" value="STX6_10_61_N"/>
    <property type="match status" value="1"/>
</dbReference>
<dbReference type="PROSITE" id="PS50192">
    <property type="entry name" value="T_SNARE"/>
    <property type="match status" value="1"/>
</dbReference>
<comment type="subcellular location">
    <subcellularLocation>
        <location evidence="8">Golgi apparatus</location>
        <location evidence="8">trans-Golgi network membrane</location>
        <topology evidence="8">Single-pass type IV membrane protein</topology>
    </subcellularLocation>
</comment>
<feature type="coiled-coil region" evidence="9">
    <location>
        <begin position="181"/>
        <end position="208"/>
    </location>
</feature>
<dbReference type="GO" id="GO:0031090">
    <property type="term" value="C:organelle membrane"/>
    <property type="evidence" value="ECO:0007669"/>
    <property type="project" value="UniProtKB-ARBA"/>
</dbReference>
<evidence type="ECO:0000256" key="6">
    <source>
        <dbReference type="ARBA" id="ARBA00023034"/>
    </source>
</evidence>
<evidence type="ECO:0000256" key="9">
    <source>
        <dbReference type="SAM" id="Coils"/>
    </source>
</evidence>
<name>A0AAW1Q427_9CHLO</name>
<keyword evidence="4" id="KW-0653">Protein transport</keyword>
<dbReference type="FunFam" id="1.20.58.90:FF:000004">
    <property type="entry name" value="Syntaxin 10"/>
    <property type="match status" value="1"/>
</dbReference>
<dbReference type="AlphaFoldDB" id="A0AAW1Q427"/>
<dbReference type="PANTHER" id="PTHR12791">
    <property type="entry name" value="GOLGI SNARE BET1-RELATED"/>
    <property type="match status" value="1"/>
</dbReference>
<gene>
    <name evidence="12" type="ORF">WJX72_004804</name>
</gene>
<dbReference type="InterPro" id="IPR010989">
    <property type="entry name" value="SNARE"/>
</dbReference>
<proteinExistence type="inferred from homology"/>
<protein>
    <recommendedName>
        <fullName evidence="11">t-SNARE coiled-coil homology domain-containing protein</fullName>
    </recommendedName>
</protein>
<evidence type="ECO:0000256" key="2">
    <source>
        <dbReference type="ARBA" id="ARBA00022448"/>
    </source>
</evidence>
<evidence type="ECO:0000256" key="8">
    <source>
        <dbReference type="ARBA" id="ARBA00037801"/>
    </source>
</evidence>
<evidence type="ECO:0000259" key="11">
    <source>
        <dbReference type="PROSITE" id="PS50192"/>
    </source>
</evidence>
<keyword evidence="13" id="KW-1185">Reference proteome</keyword>
<keyword evidence="3 10" id="KW-0812">Transmembrane</keyword>
<dbReference type="Gene3D" id="1.20.5.110">
    <property type="match status" value="1"/>
</dbReference>
<evidence type="ECO:0000313" key="13">
    <source>
        <dbReference type="Proteomes" id="UP001489004"/>
    </source>
</evidence>
<evidence type="ECO:0000256" key="1">
    <source>
        <dbReference type="ARBA" id="ARBA00009063"/>
    </source>
</evidence>
<feature type="transmembrane region" description="Helical" evidence="10">
    <location>
        <begin position="209"/>
        <end position="233"/>
    </location>
</feature>
<dbReference type="GO" id="GO:0006886">
    <property type="term" value="P:intracellular protein transport"/>
    <property type="evidence" value="ECO:0007669"/>
    <property type="project" value="InterPro"/>
</dbReference>
<dbReference type="EMBL" id="JALJOR010000005">
    <property type="protein sequence ID" value="KAK9816760.1"/>
    <property type="molecule type" value="Genomic_DNA"/>
</dbReference>
<dbReference type="SMART" id="SM00397">
    <property type="entry name" value="t_SNARE"/>
    <property type="match status" value="1"/>
</dbReference>
<dbReference type="SUPFAM" id="SSF47661">
    <property type="entry name" value="t-snare proteins"/>
    <property type="match status" value="1"/>
</dbReference>
<dbReference type="InterPro" id="IPR015260">
    <property type="entry name" value="Syntaxin-6/10/61_N"/>
</dbReference>
<sequence>MTSPSQDPFYLVKDDIQASLDKAQAKFTRWQNLSKTSAERKRLEPDIDEECKSIAWQVDEMEKAVDVAEKNMQRFGLNPQEITNRRKWVYGTRRQIEGMMNSIESARHIATRLTEPSNAAAKLGAAASQENDRFITSEADRQQLLLRQQDDELDHLGEHVARIGHIGLQIHEELEQQGDLLDELDEDVEGTQTRLAQAQKKMNSVLQRAGLKGQICIIVFLMVTLVILVMLAFS</sequence>
<evidence type="ECO:0000256" key="4">
    <source>
        <dbReference type="ARBA" id="ARBA00022927"/>
    </source>
</evidence>
<reference evidence="12 13" key="1">
    <citation type="journal article" date="2024" name="Nat. Commun.">
        <title>Phylogenomics reveals the evolutionary origins of lichenization in chlorophyte algae.</title>
        <authorList>
            <person name="Puginier C."/>
            <person name="Libourel C."/>
            <person name="Otte J."/>
            <person name="Skaloud P."/>
            <person name="Haon M."/>
            <person name="Grisel S."/>
            <person name="Petersen M."/>
            <person name="Berrin J.G."/>
            <person name="Delaux P.M."/>
            <person name="Dal Grande F."/>
            <person name="Keller J."/>
        </authorList>
    </citation>
    <scope>NUCLEOTIDE SEQUENCE [LARGE SCALE GENOMIC DNA]</scope>
    <source>
        <strain evidence="12 13">SAG 2043</strain>
    </source>
</reference>
<organism evidence="12 13">
    <name type="scientific">[Myrmecia] bisecta</name>
    <dbReference type="NCBI Taxonomy" id="41462"/>
    <lineage>
        <taxon>Eukaryota</taxon>
        <taxon>Viridiplantae</taxon>
        <taxon>Chlorophyta</taxon>
        <taxon>core chlorophytes</taxon>
        <taxon>Trebouxiophyceae</taxon>
        <taxon>Trebouxiales</taxon>
        <taxon>Trebouxiaceae</taxon>
        <taxon>Myrmecia</taxon>
    </lineage>
</organism>
<dbReference type="GO" id="GO:0005802">
    <property type="term" value="C:trans-Golgi network"/>
    <property type="evidence" value="ECO:0007669"/>
    <property type="project" value="UniProtKB-ARBA"/>
</dbReference>
<comment type="similarity">
    <text evidence="1">Belongs to the syntaxin family.</text>
</comment>
<dbReference type="SUPFAM" id="SSF58038">
    <property type="entry name" value="SNARE fusion complex"/>
    <property type="match status" value="1"/>
</dbReference>
<evidence type="ECO:0000256" key="10">
    <source>
        <dbReference type="SAM" id="Phobius"/>
    </source>
</evidence>
<dbReference type="Gene3D" id="1.20.58.90">
    <property type="match status" value="1"/>
</dbReference>
<dbReference type="PROSITE" id="PS00914">
    <property type="entry name" value="SYNTAXIN"/>
    <property type="match status" value="1"/>
</dbReference>
<dbReference type="Pfam" id="PF05739">
    <property type="entry name" value="SNARE"/>
    <property type="match status" value="1"/>
</dbReference>
<dbReference type="Proteomes" id="UP001489004">
    <property type="component" value="Unassembled WGS sequence"/>
</dbReference>
<evidence type="ECO:0000256" key="3">
    <source>
        <dbReference type="ARBA" id="ARBA00022692"/>
    </source>
</evidence>
<keyword evidence="6" id="KW-0333">Golgi apparatus</keyword>
<evidence type="ECO:0000313" key="12">
    <source>
        <dbReference type="EMBL" id="KAK9816760.1"/>
    </source>
</evidence>
<evidence type="ECO:0000256" key="7">
    <source>
        <dbReference type="ARBA" id="ARBA00023136"/>
    </source>
</evidence>
<keyword evidence="5 10" id="KW-1133">Transmembrane helix</keyword>
<dbReference type="InterPro" id="IPR006012">
    <property type="entry name" value="Syntaxin/epimorphin_CS"/>
</dbReference>
<dbReference type="GO" id="GO:0048193">
    <property type="term" value="P:Golgi vesicle transport"/>
    <property type="evidence" value="ECO:0007669"/>
    <property type="project" value="InterPro"/>
</dbReference>
<dbReference type="CDD" id="cd21445">
    <property type="entry name" value="SNARE_NTD_AtSYP61-like"/>
    <property type="match status" value="1"/>
</dbReference>
<dbReference type="GO" id="GO:0005484">
    <property type="term" value="F:SNAP receptor activity"/>
    <property type="evidence" value="ECO:0007669"/>
    <property type="project" value="InterPro"/>
</dbReference>
<keyword evidence="2" id="KW-0813">Transport</keyword>
<dbReference type="InterPro" id="IPR000727">
    <property type="entry name" value="T_SNARE_dom"/>
</dbReference>
<feature type="domain" description="T-SNARE coiled-coil homology" evidence="11">
    <location>
        <begin position="143"/>
        <end position="205"/>
    </location>
</feature>
<comment type="caution">
    <text evidence="12">The sequence shown here is derived from an EMBL/GenBank/DDBJ whole genome shotgun (WGS) entry which is preliminary data.</text>
</comment>
<evidence type="ECO:0000256" key="5">
    <source>
        <dbReference type="ARBA" id="ARBA00022989"/>
    </source>
</evidence>
<keyword evidence="9" id="KW-0175">Coiled coil</keyword>